<dbReference type="InterPro" id="IPR008949">
    <property type="entry name" value="Isoprenoid_synthase_dom_sf"/>
</dbReference>
<dbReference type="Proteomes" id="UP000620124">
    <property type="component" value="Unassembled WGS sequence"/>
</dbReference>
<dbReference type="GO" id="GO:0016838">
    <property type="term" value="F:carbon-oxygen lyase activity, acting on phosphates"/>
    <property type="evidence" value="ECO:0007669"/>
    <property type="project" value="InterPro"/>
</dbReference>
<evidence type="ECO:0000313" key="4">
    <source>
        <dbReference type="Proteomes" id="UP000620124"/>
    </source>
</evidence>
<organism evidence="3 4">
    <name type="scientific">Mycena venus</name>
    <dbReference type="NCBI Taxonomy" id="2733690"/>
    <lineage>
        <taxon>Eukaryota</taxon>
        <taxon>Fungi</taxon>
        <taxon>Dikarya</taxon>
        <taxon>Basidiomycota</taxon>
        <taxon>Agaricomycotina</taxon>
        <taxon>Agaricomycetes</taxon>
        <taxon>Agaricomycetidae</taxon>
        <taxon>Agaricales</taxon>
        <taxon>Marasmiineae</taxon>
        <taxon>Mycenaceae</taxon>
        <taxon>Mycena</taxon>
    </lineage>
</organism>
<dbReference type="AlphaFoldDB" id="A0A8H6YJ74"/>
<comment type="caution">
    <text evidence="3">The sequence shown here is derived from an EMBL/GenBank/DDBJ whole genome shotgun (WGS) entry which is preliminary data.</text>
</comment>
<comment type="similarity">
    <text evidence="1">Belongs to the trichodiene synthase family.</text>
</comment>
<keyword evidence="4" id="KW-1185">Reference proteome</keyword>
<dbReference type="InterPro" id="IPR024652">
    <property type="entry name" value="Trichodiene_synth"/>
</dbReference>
<sequence length="227" mass="25831">MQEDEALDLKTIIESLFDVVGYKPSSSPQSWNVDDGHDGVVFASIIKKAVSLVEFCYFNHSFHVKLVFALYCWFFFYIDDSADKLSLEDYQRRLLLRYPQEDPVLEHFHEVLGRLYDHWDPVCANSMTCAALEFLSGTILENRLDISSMTARSSAPNWPKYLREKSGMAPGFSCAVFPASTHTDISAYIQILPDIASYFYLANDILSCVNCFARHVTDTYFVAGQVL</sequence>
<gene>
    <name evidence="3" type="ORF">MVEN_00735800</name>
</gene>
<evidence type="ECO:0000256" key="1">
    <source>
        <dbReference type="ARBA" id="ARBA00007946"/>
    </source>
</evidence>
<keyword evidence="2" id="KW-0456">Lyase</keyword>
<protein>
    <submittedName>
        <fullName evidence="3">Putative terpene cyclase</fullName>
    </submittedName>
</protein>
<evidence type="ECO:0000256" key="2">
    <source>
        <dbReference type="ARBA" id="ARBA00023239"/>
    </source>
</evidence>
<dbReference type="Pfam" id="PF06330">
    <property type="entry name" value="TRI5"/>
    <property type="match status" value="1"/>
</dbReference>
<dbReference type="OrthoDB" id="2998174at2759"/>
<dbReference type="Gene3D" id="1.10.600.10">
    <property type="entry name" value="Farnesyl Diphosphate Synthase"/>
    <property type="match status" value="1"/>
</dbReference>
<accession>A0A8H6YJ74</accession>
<evidence type="ECO:0000313" key="3">
    <source>
        <dbReference type="EMBL" id="KAF7360077.1"/>
    </source>
</evidence>
<name>A0A8H6YJ74_9AGAR</name>
<dbReference type="SUPFAM" id="SSF48576">
    <property type="entry name" value="Terpenoid synthases"/>
    <property type="match status" value="1"/>
</dbReference>
<dbReference type="EMBL" id="JACAZI010000005">
    <property type="protein sequence ID" value="KAF7360077.1"/>
    <property type="molecule type" value="Genomic_DNA"/>
</dbReference>
<reference evidence="3" key="1">
    <citation type="submission" date="2020-05" db="EMBL/GenBank/DDBJ databases">
        <title>Mycena genomes resolve the evolution of fungal bioluminescence.</title>
        <authorList>
            <person name="Tsai I.J."/>
        </authorList>
    </citation>
    <scope>NUCLEOTIDE SEQUENCE</scope>
    <source>
        <strain evidence="3">CCC161011</strain>
    </source>
</reference>
<proteinExistence type="inferred from homology"/>